<feature type="transmembrane region" description="Helical" evidence="6">
    <location>
        <begin position="83"/>
        <end position="107"/>
    </location>
</feature>
<dbReference type="AlphaFoldDB" id="A0AAY5L9W9"/>
<dbReference type="PANTHER" id="PTHR24244">
    <property type="entry name" value="NEUROPEPTIDE S RECEPTOR"/>
    <property type="match status" value="1"/>
</dbReference>
<name>A0AAY5L9W9_ESOLU</name>
<dbReference type="Proteomes" id="UP000265140">
    <property type="component" value="Chromosome 12"/>
</dbReference>
<dbReference type="Gene3D" id="1.20.1070.10">
    <property type="entry name" value="Rhodopsin 7-helix transmembrane proteins"/>
    <property type="match status" value="1"/>
</dbReference>
<dbReference type="Ensembl" id="ENSELUT00000100382.1">
    <property type="protein sequence ID" value="ENSELUP00000097290.1"/>
    <property type="gene ID" value="ENSELUG00000037281.1"/>
</dbReference>
<feature type="transmembrane region" description="Helical" evidence="6">
    <location>
        <begin position="211"/>
        <end position="238"/>
    </location>
</feature>
<accession>A0AAY5L9W9</accession>
<dbReference type="PRINTS" id="PR00237">
    <property type="entry name" value="GPCRRHODOPSN"/>
</dbReference>
<keyword evidence="9" id="KW-1185">Reference proteome</keyword>
<dbReference type="PROSITE" id="PS50262">
    <property type="entry name" value="G_PROTEIN_RECEP_F1_2"/>
    <property type="match status" value="1"/>
</dbReference>
<dbReference type="Pfam" id="PF00001">
    <property type="entry name" value="7tm_1"/>
    <property type="match status" value="1"/>
</dbReference>
<dbReference type="PANTHER" id="PTHR24244:SF0">
    <property type="entry name" value="G-PROTEIN COUPLED RECEPTORS FAMILY 1 PROFILE DOMAIN-CONTAINING PROTEIN"/>
    <property type="match status" value="1"/>
</dbReference>
<evidence type="ECO:0000256" key="6">
    <source>
        <dbReference type="SAM" id="Phobius"/>
    </source>
</evidence>
<evidence type="ECO:0000313" key="9">
    <source>
        <dbReference type="Proteomes" id="UP000265140"/>
    </source>
</evidence>
<reference evidence="8" key="2">
    <citation type="submission" date="2025-08" db="UniProtKB">
        <authorList>
            <consortium name="Ensembl"/>
        </authorList>
    </citation>
    <scope>IDENTIFICATION</scope>
</reference>
<evidence type="ECO:0000256" key="2">
    <source>
        <dbReference type="ARBA" id="ARBA00022692"/>
    </source>
</evidence>
<feature type="transmembrane region" description="Helical" evidence="6">
    <location>
        <begin position="50"/>
        <end position="71"/>
    </location>
</feature>
<evidence type="ECO:0000259" key="7">
    <source>
        <dbReference type="PROSITE" id="PS50262"/>
    </source>
</evidence>
<dbReference type="GO" id="GO:0008188">
    <property type="term" value="F:neuropeptide receptor activity"/>
    <property type="evidence" value="ECO:0007669"/>
    <property type="project" value="InterPro"/>
</dbReference>
<evidence type="ECO:0000256" key="3">
    <source>
        <dbReference type="ARBA" id="ARBA00022989"/>
    </source>
</evidence>
<feature type="compositionally biased region" description="Polar residues" evidence="5">
    <location>
        <begin position="353"/>
        <end position="365"/>
    </location>
</feature>
<dbReference type="GeneTree" id="ENSGT00940000155094"/>
<dbReference type="PRINTS" id="PR01157">
    <property type="entry name" value="P2YPURNOCPTR"/>
</dbReference>
<organism evidence="8 9">
    <name type="scientific">Esox lucius</name>
    <name type="common">Northern pike</name>
    <dbReference type="NCBI Taxonomy" id="8010"/>
    <lineage>
        <taxon>Eukaryota</taxon>
        <taxon>Metazoa</taxon>
        <taxon>Chordata</taxon>
        <taxon>Craniata</taxon>
        <taxon>Vertebrata</taxon>
        <taxon>Euteleostomi</taxon>
        <taxon>Actinopterygii</taxon>
        <taxon>Neopterygii</taxon>
        <taxon>Teleostei</taxon>
        <taxon>Protacanthopterygii</taxon>
        <taxon>Esociformes</taxon>
        <taxon>Esocidae</taxon>
        <taxon>Esox</taxon>
    </lineage>
</organism>
<dbReference type="CDD" id="cd15967">
    <property type="entry name" value="7tmA_P2Y1-like"/>
    <property type="match status" value="1"/>
</dbReference>
<protein>
    <recommendedName>
        <fullName evidence="7">G-protein coupled receptors family 1 profile domain-containing protein</fullName>
    </recommendedName>
</protein>
<feature type="transmembrane region" description="Helical" evidence="6">
    <location>
        <begin position="127"/>
        <end position="145"/>
    </location>
</feature>
<dbReference type="SUPFAM" id="SSF81321">
    <property type="entry name" value="Family A G protein-coupled receptor-like"/>
    <property type="match status" value="1"/>
</dbReference>
<sequence>MLFTLFSSRYHFFGKRGLLKFLYFFREEKMKTNSSCKRINMDITHTLLPVVYISVFIIGLVANCWGIKSLIANWKKLGNINVFILNLGVADILYLVTLPFLVAYYSAGSRWVFGQVFCKMTRFCFNLNLYGSIGFLTCISVYRYLSIVHSLRVMGRINAGHTKVITALVWILVCAQSVPDMFYEKTRSNATEKCFDTTSNSYLKDYLNYSFAWTISGFCLPLLIILGCYGHVAVVLYSKTNINQVIKQRCLRLVFIVTLLFSVCYTPYHILKNLNLITRIWKSEGTCRDWFATVYIAQQVSRALVSLNSAINPLIYFHGNEDVFRIPRLCDRAQHYAPQTFGHPSKQEAATPLQIQQSNHHAVVE</sequence>
<evidence type="ECO:0000256" key="4">
    <source>
        <dbReference type="ARBA" id="ARBA00023136"/>
    </source>
</evidence>
<proteinExistence type="predicted"/>
<dbReference type="InterPro" id="IPR027294">
    <property type="entry name" value="NPS_rcpt"/>
</dbReference>
<keyword evidence="4 6" id="KW-0472">Membrane</keyword>
<keyword evidence="2 6" id="KW-0812">Transmembrane</keyword>
<reference evidence="8 9" key="1">
    <citation type="submission" date="2020-02" db="EMBL/GenBank/DDBJ databases">
        <title>Esox lucius (northern pike) genome, fEsoLuc1, primary haplotype.</title>
        <authorList>
            <person name="Myers G."/>
            <person name="Karagic N."/>
            <person name="Meyer A."/>
            <person name="Pippel M."/>
            <person name="Reichard M."/>
            <person name="Winkler S."/>
            <person name="Tracey A."/>
            <person name="Sims Y."/>
            <person name="Howe K."/>
            <person name="Rhie A."/>
            <person name="Formenti G."/>
            <person name="Durbin R."/>
            <person name="Fedrigo O."/>
            <person name="Jarvis E.D."/>
        </authorList>
    </citation>
    <scope>NUCLEOTIDE SEQUENCE [LARGE SCALE GENOMIC DNA]</scope>
</reference>
<dbReference type="GO" id="GO:0016020">
    <property type="term" value="C:membrane"/>
    <property type="evidence" value="ECO:0007669"/>
    <property type="project" value="UniProtKB-SubCell"/>
</dbReference>
<dbReference type="InterPro" id="IPR000276">
    <property type="entry name" value="GPCR_Rhodpsn"/>
</dbReference>
<evidence type="ECO:0000256" key="5">
    <source>
        <dbReference type="SAM" id="MobiDB-lite"/>
    </source>
</evidence>
<feature type="domain" description="G-protein coupled receptors family 1 profile" evidence="7">
    <location>
        <begin position="62"/>
        <end position="316"/>
    </location>
</feature>
<dbReference type="InterPro" id="IPR017452">
    <property type="entry name" value="GPCR_Rhodpsn_7TM"/>
</dbReference>
<comment type="subcellular location">
    <subcellularLocation>
        <location evidence="1">Membrane</location>
    </subcellularLocation>
</comment>
<feature type="region of interest" description="Disordered" evidence="5">
    <location>
        <begin position="341"/>
        <end position="365"/>
    </location>
</feature>
<reference evidence="8" key="3">
    <citation type="submission" date="2025-09" db="UniProtKB">
        <authorList>
            <consortium name="Ensembl"/>
        </authorList>
    </citation>
    <scope>IDENTIFICATION</scope>
</reference>
<evidence type="ECO:0000313" key="8">
    <source>
        <dbReference type="Ensembl" id="ENSELUP00000097290.1"/>
    </source>
</evidence>
<keyword evidence="3 6" id="KW-1133">Transmembrane helix</keyword>
<evidence type="ECO:0000256" key="1">
    <source>
        <dbReference type="ARBA" id="ARBA00004370"/>
    </source>
</evidence>
<feature type="transmembrane region" description="Helical" evidence="6">
    <location>
        <begin position="250"/>
        <end position="268"/>
    </location>
</feature>